<protein>
    <submittedName>
        <fullName evidence="2">HupE / UreJ protein</fullName>
    </submittedName>
</protein>
<dbReference type="Proteomes" id="UP000233387">
    <property type="component" value="Unassembled WGS sequence"/>
</dbReference>
<keyword evidence="3" id="KW-1185">Reference proteome</keyword>
<feature type="transmembrane region" description="Helical" evidence="1">
    <location>
        <begin position="179"/>
        <end position="198"/>
    </location>
</feature>
<organism evidence="2 3">
    <name type="scientific">Raineya orbicola</name>
    <dbReference type="NCBI Taxonomy" id="2016530"/>
    <lineage>
        <taxon>Bacteria</taxon>
        <taxon>Pseudomonadati</taxon>
        <taxon>Bacteroidota</taxon>
        <taxon>Cytophagia</taxon>
        <taxon>Cytophagales</taxon>
        <taxon>Raineyaceae</taxon>
        <taxon>Raineya</taxon>
    </lineage>
</organism>
<evidence type="ECO:0000313" key="2">
    <source>
        <dbReference type="EMBL" id="PKQ70063.1"/>
    </source>
</evidence>
<dbReference type="OrthoDB" id="9808870at2"/>
<dbReference type="Pfam" id="PF13795">
    <property type="entry name" value="HupE_UreJ_2"/>
    <property type="match status" value="1"/>
</dbReference>
<accession>A0A2N3IIK7</accession>
<sequence length="204" mass="22796">MDTFQIWFSTGFHHIVGIDAQDHILFLIALCASYFFSDWKKVVLLATAFTIGHTVTLILVTLKIIRIDSTLVENWLIPFSIMLTALMNVSQAQVQTKMFVKYLVAAIFGLVHGAAFSNQLSELLTSNRAEWFGSSAEKSGIALPLFAFNVGIEVGQVLIIFIFLIVAFIFTQILRVKNFTWTTFLSGIAFGASVSIWLSRVFES</sequence>
<keyword evidence="1" id="KW-0812">Transmembrane</keyword>
<evidence type="ECO:0000256" key="1">
    <source>
        <dbReference type="SAM" id="Phobius"/>
    </source>
</evidence>
<comment type="caution">
    <text evidence="2">The sequence shown here is derived from an EMBL/GenBank/DDBJ whole genome shotgun (WGS) entry which is preliminary data.</text>
</comment>
<dbReference type="EMBL" id="NKXO01000011">
    <property type="protein sequence ID" value="PKQ70063.1"/>
    <property type="molecule type" value="Genomic_DNA"/>
</dbReference>
<gene>
    <name evidence="2" type="ORF">Rain11_0867</name>
</gene>
<reference evidence="2 3" key="1">
    <citation type="submission" date="2017-06" db="EMBL/GenBank/DDBJ databases">
        <title>Raineya orbicola gen. nov., sp. nov. a slightly thermophilic bacterium of the phylum Bacteroidetes and the description of Raineyaceae fam. nov.</title>
        <authorList>
            <person name="Albuquerque L."/>
            <person name="Polonia A.R.M."/>
            <person name="Barroso C."/>
            <person name="Froufe H.J.C."/>
            <person name="Lage O."/>
            <person name="Lobo-Da-Cunha A."/>
            <person name="Egas C."/>
            <person name="Da Costa M.S."/>
        </authorList>
    </citation>
    <scope>NUCLEOTIDE SEQUENCE [LARGE SCALE GENOMIC DNA]</scope>
    <source>
        <strain evidence="2 3">SPSPC-11</strain>
    </source>
</reference>
<keyword evidence="1" id="KW-0472">Membrane</keyword>
<feature type="transmembrane region" description="Helical" evidence="1">
    <location>
        <begin position="43"/>
        <end position="65"/>
    </location>
</feature>
<feature type="transmembrane region" description="Helical" evidence="1">
    <location>
        <begin position="12"/>
        <end position="36"/>
    </location>
</feature>
<name>A0A2N3IIK7_9BACT</name>
<feature type="transmembrane region" description="Helical" evidence="1">
    <location>
        <begin position="102"/>
        <end position="121"/>
    </location>
</feature>
<evidence type="ECO:0000313" key="3">
    <source>
        <dbReference type="Proteomes" id="UP000233387"/>
    </source>
</evidence>
<dbReference type="RefSeq" id="WP_101358132.1">
    <property type="nucleotide sequence ID" value="NZ_NKXO01000011.1"/>
</dbReference>
<proteinExistence type="predicted"/>
<dbReference type="AlphaFoldDB" id="A0A2N3IIK7"/>
<dbReference type="InterPro" id="IPR032809">
    <property type="entry name" value="Put_HupE_UreJ"/>
</dbReference>
<feature type="transmembrane region" description="Helical" evidence="1">
    <location>
        <begin position="141"/>
        <end position="170"/>
    </location>
</feature>
<feature type="transmembrane region" description="Helical" evidence="1">
    <location>
        <begin position="71"/>
        <end position="90"/>
    </location>
</feature>
<keyword evidence="1" id="KW-1133">Transmembrane helix</keyword>